<evidence type="ECO:0000256" key="5">
    <source>
        <dbReference type="SAM" id="MobiDB-lite"/>
    </source>
</evidence>
<dbReference type="AlphaFoldDB" id="A0A7J9B6U5"/>
<keyword evidence="1" id="KW-0805">Transcription regulation</keyword>
<evidence type="ECO:0000256" key="4">
    <source>
        <dbReference type="ARBA" id="ARBA00023242"/>
    </source>
</evidence>
<evidence type="ECO:0000256" key="1">
    <source>
        <dbReference type="ARBA" id="ARBA00023015"/>
    </source>
</evidence>
<evidence type="ECO:0000313" key="8">
    <source>
        <dbReference type="Proteomes" id="UP000593574"/>
    </source>
</evidence>
<comment type="caution">
    <text evidence="7">The sequence shown here is derived from an EMBL/GenBank/DDBJ whole genome shotgun (WGS) entry which is preliminary data.</text>
</comment>
<name>A0A7J9B6U5_9ROSI</name>
<dbReference type="GO" id="GO:0006355">
    <property type="term" value="P:regulation of DNA-templated transcription"/>
    <property type="evidence" value="ECO:0007669"/>
    <property type="project" value="InterPro"/>
</dbReference>
<accession>A0A7J9B6U5</accession>
<organism evidence="7 8">
    <name type="scientific">Gossypium laxum</name>
    <dbReference type="NCBI Taxonomy" id="34288"/>
    <lineage>
        <taxon>Eukaryota</taxon>
        <taxon>Viridiplantae</taxon>
        <taxon>Streptophyta</taxon>
        <taxon>Embryophyta</taxon>
        <taxon>Tracheophyta</taxon>
        <taxon>Spermatophyta</taxon>
        <taxon>Magnoliopsida</taxon>
        <taxon>eudicotyledons</taxon>
        <taxon>Gunneridae</taxon>
        <taxon>Pentapetalae</taxon>
        <taxon>rosids</taxon>
        <taxon>malvids</taxon>
        <taxon>Malvales</taxon>
        <taxon>Malvaceae</taxon>
        <taxon>Malvoideae</taxon>
        <taxon>Gossypium</taxon>
    </lineage>
</organism>
<sequence>MKKTLVFFRGKPPLGTRTDWIMHEYRLVTADTYNAPHKKNQTQNHVVAVENWVLCRIFLKKRSGGATKKEDGSLQSSDENGVGKARRKSPVFYEFLSKERTNLNPAPTSSSSCSSGITRVSNNDTDDHEKSSSCNSFPYFRRKP</sequence>
<dbReference type="PANTHER" id="PTHR31744:SF93">
    <property type="entry name" value="NAC DOMAIN-CONTAINING PROTEIN"/>
    <property type="match status" value="1"/>
</dbReference>
<evidence type="ECO:0000259" key="6">
    <source>
        <dbReference type="PROSITE" id="PS51005"/>
    </source>
</evidence>
<keyword evidence="2" id="KW-0238">DNA-binding</keyword>
<reference evidence="7 8" key="1">
    <citation type="journal article" date="2019" name="Genome Biol. Evol.">
        <title>Insights into the evolution of the New World diploid cottons (Gossypium, subgenus Houzingenia) based on genome sequencing.</title>
        <authorList>
            <person name="Grover C.E."/>
            <person name="Arick M.A. 2nd"/>
            <person name="Thrash A."/>
            <person name="Conover J.L."/>
            <person name="Sanders W.S."/>
            <person name="Peterson D.G."/>
            <person name="Frelichowski J.E."/>
            <person name="Scheffler J.A."/>
            <person name="Scheffler B.E."/>
            <person name="Wendel J.F."/>
        </authorList>
    </citation>
    <scope>NUCLEOTIDE SEQUENCE [LARGE SCALE GENOMIC DNA]</scope>
    <source>
        <strain evidence="7">4</strain>
        <tissue evidence="7">Leaf</tissue>
    </source>
</reference>
<evidence type="ECO:0000313" key="7">
    <source>
        <dbReference type="EMBL" id="MBA0731344.1"/>
    </source>
</evidence>
<keyword evidence="8" id="KW-1185">Reference proteome</keyword>
<dbReference type="PANTHER" id="PTHR31744">
    <property type="entry name" value="PROTEIN CUP-SHAPED COTYLEDON 2-RELATED"/>
    <property type="match status" value="1"/>
</dbReference>
<dbReference type="PROSITE" id="PS51005">
    <property type="entry name" value="NAC"/>
    <property type="match status" value="1"/>
</dbReference>
<feature type="domain" description="NAC" evidence="6">
    <location>
        <begin position="1"/>
        <end position="60"/>
    </location>
</feature>
<protein>
    <recommendedName>
        <fullName evidence="6">NAC domain-containing protein</fullName>
    </recommendedName>
</protein>
<dbReference type="SUPFAM" id="SSF101941">
    <property type="entry name" value="NAC domain"/>
    <property type="match status" value="1"/>
</dbReference>
<evidence type="ECO:0000256" key="3">
    <source>
        <dbReference type="ARBA" id="ARBA00023163"/>
    </source>
</evidence>
<dbReference type="InterPro" id="IPR036093">
    <property type="entry name" value="NAC_dom_sf"/>
</dbReference>
<keyword evidence="4" id="KW-0539">Nucleus</keyword>
<gene>
    <name evidence="7" type="ORF">Golax_025504</name>
</gene>
<dbReference type="GO" id="GO:0003677">
    <property type="term" value="F:DNA binding"/>
    <property type="evidence" value="ECO:0007669"/>
    <property type="project" value="UniProtKB-KW"/>
</dbReference>
<feature type="region of interest" description="Disordered" evidence="5">
    <location>
        <begin position="101"/>
        <end position="144"/>
    </location>
</feature>
<dbReference type="Gene3D" id="2.170.150.80">
    <property type="entry name" value="NAC domain"/>
    <property type="match status" value="1"/>
</dbReference>
<dbReference type="Proteomes" id="UP000593574">
    <property type="component" value="Unassembled WGS sequence"/>
</dbReference>
<feature type="region of interest" description="Disordered" evidence="5">
    <location>
        <begin position="64"/>
        <end position="86"/>
    </location>
</feature>
<keyword evidence="3" id="KW-0804">Transcription</keyword>
<dbReference type="EMBL" id="JABEZV010449345">
    <property type="protein sequence ID" value="MBA0731344.1"/>
    <property type="molecule type" value="Genomic_DNA"/>
</dbReference>
<proteinExistence type="predicted"/>
<evidence type="ECO:0000256" key="2">
    <source>
        <dbReference type="ARBA" id="ARBA00023125"/>
    </source>
</evidence>
<dbReference type="InterPro" id="IPR003441">
    <property type="entry name" value="NAC-dom"/>
</dbReference>